<reference evidence="3 4" key="1">
    <citation type="submission" date="2020-08" db="EMBL/GenBank/DDBJ databases">
        <title>Genomic Encyclopedia of Type Strains, Phase III (KMG-III): the genomes of soil and plant-associated and newly described type strains.</title>
        <authorList>
            <person name="Whitman W."/>
        </authorList>
    </citation>
    <scope>NUCLEOTIDE SEQUENCE [LARGE SCALE GENOMIC DNA]</scope>
    <source>
        <strain evidence="3 4">CECT 8897</strain>
    </source>
</reference>
<protein>
    <recommendedName>
        <fullName evidence="2">Phosphatidic acid phosphatase type 2/haloperoxidase domain-containing protein</fullName>
    </recommendedName>
</protein>
<gene>
    <name evidence="3" type="ORF">FHS03_005525</name>
</gene>
<accession>A0A7W5BFW5</accession>
<dbReference type="Proteomes" id="UP000541535">
    <property type="component" value="Unassembled WGS sequence"/>
</dbReference>
<dbReference type="Gene3D" id="1.10.606.20">
    <property type="match status" value="1"/>
</dbReference>
<dbReference type="InterPro" id="IPR052559">
    <property type="entry name" value="V-haloperoxidase"/>
</dbReference>
<feature type="domain" description="Phosphatidic acid phosphatase type 2/haloperoxidase" evidence="2">
    <location>
        <begin position="328"/>
        <end position="425"/>
    </location>
</feature>
<evidence type="ECO:0000313" key="4">
    <source>
        <dbReference type="Proteomes" id="UP000541535"/>
    </source>
</evidence>
<evidence type="ECO:0000313" key="3">
    <source>
        <dbReference type="EMBL" id="MBB3122424.1"/>
    </source>
</evidence>
<dbReference type="SUPFAM" id="SSF48317">
    <property type="entry name" value="Acid phosphatase/Vanadium-dependent haloperoxidase"/>
    <property type="match status" value="1"/>
</dbReference>
<evidence type="ECO:0000256" key="1">
    <source>
        <dbReference type="SAM" id="SignalP"/>
    </source>
</evidence>
<dbReference type="InterPro" id="IPR000326">
    <property type="entry name" value="PAP2/HPO"/>
</dbReference>
<comment type="caution">
    <text evidence="3">The sequence shown here is derived from an EMBL/GenBank/DDBJ whole genome shotgun (WGS) entry which is preliminary data.</text>
</comment>
<dbReference type="CDD" id="cd03398">
    <property type="entry name" value="PAP2_haloperoxidase"/>
    <property type="match status" value="1"/>
</dbReference>
<feature type="signal peptide" evidence="1">
    <location>
        <begin position="1"/>
        <end position="30"/>
    </location>
</feature>
<dbReference type="AlphaFoldDB" id="A0A7W5BFW5"/>
<sequence length="429" mass="46469">MSRTAQRFQAGLRATVLLLAACGGMKLALAAPSATILPSETAGAVAAHYDPTVFGPSATADKEAERIVKAWKGEPLTLPWTTLTLDMIVKHKGSPTRSARGLALTHVAMHDAWQLAPDDISRKVAVSTAASKVLAYWFTAEEHGFDRILAAVLQQSGITPAQAVKGLAVGSEVAQRVIARGESDGAARGWNGVRLQWYGEGRYYGPGTWVPTPPYFYYPPDEPFAPTWKTWVLENPGQLRPAPPAFGSERFLKDLKEVVDVQKNLTPEQLRIAKFWVDGSGSVTPPGHWNQIGQELVRKHKLGEAQTARLFAMLNVALADTFIAVWEAKYHYWTARPITMAKTVLGVELKPAILTPPFPSYVSGHAAFSGAGARILGAVFPQEAGSVDAMAVEAATSRMYGGIHYRHDNEDGLLLGRSVANVVLKKLNQ</sequence>
<keyword evidence="1" id="KW-0732">Signal</keyword>
<proteinExistence type="predicted"/>
<dbReference type="PANTHER" id="PTHR34599">
    <property type="entry name" value="PEROXIDASE-RELATED"/>
    <property type="match status" value="1"/>
</dbReference>
<feature type="chain" id="PRO_5030508151" description="Phosphatidic acid phosphatase type 2/haloperoxidase domain-containing protein" evidence="1">
    <location>
        <begin position="31"/>
        <end position="429"/>
    </location>
</feature>
<dbReference type="Pfam" id="PF01569">
    <property type="entry name" value="PAP2"/>
    <property type="match status" value="1"/>
</dbReference>
<dbReference type="PANTHER" id="PTHR34599:SF1">
    <property type="entry name" value="PHOSPHATIDIC ACID PHOSPHATASE TYPE 2_HALOPEROXIDASE DOMAIN-CONTAINING PROTEIN"/>
    <property type="match status" value="1"/>
</dbReference>
<keyword evidence="4" id="KW-1185">Reference proteome</keyword>
<dbReference type="InterPro" id="IPR036938">
    <property type="entry name" value="PAP2/HPO_sf"/>
</dbReference>
<evidence type="ECO:0000259" key="2">
    <source>
        <dbReference type="Pfam" id="PF01569"/>
    </source>
</evidence>
<dbReference type="RefSeq" id="WP_183444081.1">
    <property type="nucleotide sequence ID" value="NZ_JACHXD010000031.1"/>
</dbReference>
<dbReference type="EMBL" id="JACHXD010000031">
    <property type="protein sequence ID" value="MBB3122424.1"/>
    <property type="molecule type" value="Genomic_DNA"/>
</dbReference>
<organism evidence="3 4">
    <name type="scientific">Pseudoduganella violacea</name>
    <dbReference type="NCBI Taxonomy" id="1715466"/>
    <lineage>
        <taxon>Bacteria</taxon>
        <taxon>Pseudomonadati</taxon>
        <taxon>Pseudomonadota</taxon>
        <taxon>Betaproteobacteria</taxon>
        <taxon>Burkholderiales</taxon>
        <taxon>Oxalobacteraceae</taxon>
        <taxon>Telluria group</taxon>
        <taxon>Pseudoduganella</taxon>
    </lineage>
</organism>
<name>A0A7W5BFW5_9BURK</name>